<dbReference type="AlphaFoldDB" id="A0A4Y7THS8"/>
<dbReference type="OrthoDB" id="3364069at2759"/>
<name>A0A4Y7THS8_COPMI</name>
<evidence type="ECO:0000313" key="3">
    <source>
        <dbReference type="EMBL" id="TEB33735.1"/>
    </source>
</evidence>
<gene>
    <name evidence="3" type="ORF">FA13DRAFT_1730007</name>
</gene>
<feature type="transmembrane region" description="Helical" evidence="2">
    <location>
        <begin position="212"/>
        <end position="239"/>
    </location>
</feature>
<dbReference type="Proteomes" id="UP000298030">
    <property type="component" value="Unassembled WGS sequence"/>
</dbReference>
<dbReference type="STRING" id="71717.A0A4Y7THS8"/>
<feature type="compositionally biased region" description="Polar residues" evidence="1">
    <location>
        <begin position="303"/>
        <end position="322"/>
    </location>
</feature>
<protein>
    <submittedName>
        <fullName evidence="3">Uncharacterized protein</fullName>
    </submittedName>
</protein>
<feature type="transmembrane region" description="Helical" evidence="2">
    <location>
        <begin position="129"/>
        <end position="153"/>
    </location>
</feature>
<evidence type="ECO:0000256" key="1">
    <source>
        <dbReference type="SAM" id="MobiDB-lite"/>
    </source>
</evidence>
<organism evidence="3 4">
    <name type="scientific">Coprinellus micaceus</name>
    <name type="common">Glistening ink-cap mushroom</name>
    <name type="synonym">Coprinus micaceus</name>
    <dbReference type="NCBI Taxonomy" id="71717"/>
    <lineage>
        <taxon>Eukaryota</taxon>
        <taxon>Fungi</taxon>
        <taxon>Dikarya</taxon>
        <taxon>Basidiomycota</taxon>
        <taxon>Agaricomycotina</taxon>
        <taxon>Agaricomycetes</taxon>
        <taxon>Agaricomycetidae</taxon>
        <taxon>Agaricales</taxon>
        <taxon>Agaricineae</taxon>
        <taxon>Psathyrellaceae</taxon>
        <taxon>Coprinellus</taxon>
    </lineage>
</organism>
<proteinExistence type="predicted"/>
<keyword evidence="2" id="KW-1133">Transmembrane helix</keyword>
<dbReference type="EMBL" id="QPFP01000011">
    <property type="protein sequence ID" value="TEB33735.1"/>
    <property type="molecule type" value="Genomic_DNA"/>
</dbReference>
<keyword evidence="4" id="KW-1185">Reference proteome</keyword>
<keyword evidence="2" id="KW-0812">Transmembrane</keyword>
<feature type="region of interest" description="Disordered" evidence="1">
    <location>
        <begin position="1"/>
        <end position="63"/>
    </location>
</feature>
<reference evidence="3 4" key="1">
    <citation type="journal article" date="2019" name="Nat. Ecol. Evol.">
        <title>Megaphylogeny resolves global patterns of mushroom evolution.</title>
        <authorList>
            <person name="Varga T."/>
            <person name="Krizsan K."/>
            <person name="Foldi C."/>
            <person name="Dima B."/>
            <person name="Sanchez-Garcia M."/>
            <person name="Sanchez-Ramirez S."/>
            <person name="Szollosi G.J."/>
            <person name="Szarkandi J.G."/>
            <person name="Papp V."/>
            <person name="Albert L."/>
            <person name="Andreopoulos W."/>
            <person name="Angelini C."/>
            <person name="Antonin V."/>
            <person name="Barry K.W."/>
            <person name="Bougher N.L."/>
            <person name="Buchanan P."/>
            <person name="Buyck B."/>
            <person name="Bense V."/>
            <person name="Catcheside P."/>
            <person name="Chovatia M."/>
            <person name="Cooper J."/>
            <person name="Damon W."/>
            <person name="Desjardin D."/>
            <person name="Finy P."/>
            <person name="Geml J."/>
            <person name="Haridas S."/>
            <person name="Hughes K."/>
            <person name="Justo A."/>
            <person name="Karasinski D."/>
            <person name="Kautmanova I."/>
            <person name="Kiss B."/>
            <person name="Kocsube S."/>
            <person name="Kotiranta H."/>
            <person name="LaButti K.M."/>
            <person name="Lechner B.E."/>
            <person name="Liimatainen K."/>
            <person name="Lipzen A."/>
            <person name="Lukacs Z."/>
            <person name="Mihaltcheva S."/>
            <person name="Morgado L.N."/>
            <person name="Niskanen T."/>
            <person name="Noordeloos M.E."/>
            <person name="Ohm R.A."/>
            <person name="Ortiz-Santana B."/>
            <person name="Ovrebo C."/>
            <person name="Racz N."/>
            <person name="Riley R."/>
            <person name="Savchenko A."/>
            <person name="Shiryaev A."/>
            <person name="Soop K."/>
            <person name="Spirin V."/>
            <person name="Szebenyi C."/>
            <person name="Tomsovsky M."/>
            <person name="Tulloss R.E."/>
            <person name="Uehling J."/>
            <person name="Grigoriev I.V."/>
            <person name="Vagvolgyi C."/>
            <person name="Papp T."/>
            <person name="Martin F.M."/>
            <person name="Miettinen O."/>
            <person name="Hibbett D.S."/>
            <person name="Nagy L.G."/>
        </authorList>
    </citation>
    <scope>NUCLEOTIDE SEQUENCE [LARGE SCALE GENOMIC DNA]</scope>
    <source>
        <strain evidence="3 4">FP101781</strain>
    </source>
</reference>
<evidence type="ECO:0000313" key="4">
    <source>
        <dbReference type="Proteomes" id="UP000298030"/>
    </source>
</evidence>
<feature type="transmembrane region" description="Helical" evidence="2">
    <location>
        <begin position="452"/>
        <end position="475"/>
    </location>
</feature>
<feature type="transmembrane region" description="Helical" evidence="2">
    <location>
        <begin position="481"/>
        <end position="503"/>
    </location>
</feature>
<comment type="caution">
    <text evidence="3">The sequence shown here is derived from an EMBL/GenBank/DDBJ whole genome shotgun (WGS) entry which is preliminary data.</text>
</comment>
<feature type="compositionally biased region" description="Low complexity" evidence="1">
    <location>
        <begin position="31"/>
        <end position="45"/>
    </location>
</feature>
<feature type="transmembrane region" description="Helical" evidence="2">
    <location>
        <begin position="259"/>
        <end position="278"/>
    </location>
</feature>
<accession>A0A4Y7THS8</accession>
<feature type="region of interest" description="Disordered" evidence="1">
    <location>
        <begin position="300"/>
        <end position="322"/>
    </location>
</feature>
<keyword evidence="2" id="KW-0472">Membrane</keyword>
<sequence length="507" mass="56215">MARRNQDSAGATSGMMVADRETTEQGYGVASTSTTYKPGPSTTTTIPAPRLTRPRGSPDTLRRNSAGALVPILEEEPTHMEFSNQHVRQFSGSVVVDMDESDDEEVEEWLLEQELAKEGLYRGSFKRLIAFYSLVPFTTIMTFALLAVLPLVAYRLDPDSPHSPYPYSPYLPYPLPEMLIAAALWSMSLLLREFVFSLSSSISASLGPYTSMVLSLLATSVQTIITVLLQLASVVLLLIGPSPGFTHPTWHDHAFRRVWTVALGWAGVEAIVGIKQGYENITLYRDVLVHVKRISPEDAQIPTERSSYSEHSSPGITRQTTRGSQELLFEEPHGERQPLLQKLPQVNGVYRFSRKAIEREVQNDLDLLVALKAREELEEIYGIPVIHIPVFISCLHRVNAVLNSLGTFLLLSAAYLRSPLAPSVPERIHTFYPLNLLPHIVAEALKKQSRTLLSATLAGVILCQLTLGLLHTAWVLPRIGVATYVYIALLVSLALFFSGLAFWEALV</sequence>
<evidence type="ECO:0000256" key="2">
    <source>
        <dbReference type="SAM" id="Phobius"/>
    </source>
</evidence>